<reference evidence="2 3" key="1">
    <citation type="submission" date="2021-01" db="EMBL/GenBank/DDBJ databases">
        <title>Genome Sequencing of Type Strains.</title>
        <authorList>
            <person name="Lemaire J.F."/>
            <person name="Inderbitzin P."/>
            <person name="Collins S.B."/>
            <person name="Wespe N."/>
            <person name="Knight-Connoni V."/>
        </authorList>
    </citation>
    <scope>NUCLEOTIDE SEQUENCE [LARGE SCALE GENOMIC DNA]</scope>
    <source>
        <strain evidence="2 3">DSM 14730</strain>
    </source>
</reference>
<sequence>MDRKPHSDQITVNTFSKEPDVIVTKQVRIRDILIKEVGLFFVTNNTDGRGRPSQDNEKRLKLSLDK</sequence>
<evidence type="ECO:0000256" key="1">
    <source>
        <dbReference type="SAM" id="MobiDB-lite"/>
    </source>
</evidence>
<organism evidence="2 3">
    <name type="scientific">Fictibacillus barbaricus</name>
    <dbReference type="NCBI Taxonomy" id="182136"/>
    <lineage>
        <taxon>Bacteria</taxon>
        <taxon>Bacillati</taxon>
        <taxon>Bacillota</taxon>
        <taxon>Bacilli</taxon>
        <taxon>Bacillales</taxon>
        <taxon>Fictibacillaceae</taxon>
        <taxon>Fictibacillus</taxon>
    </lineage>
</organism>
<keyword evidence="3" id="KW-1185">Reference proteome</keyword>
<feature type="compositionally biased region" description="Basic and acidic residues" evidence="1">
    <location>
        <begin position="48"/>
        <end position="66"/>
    </location>
</feature>
<dbReference type="Proteomes" id="UP001319060">
    <property type="component" value="Unassembled WGS sequence"/>
</dbReference>
<dbReference type="RefSeq" id="WP_188401316.1">
    <property type="nucleotide sequence ID" value="NZ_BMCE01000001.1"/>
</dbReference>
<name>A0ABS2ZI73_9BACL</name>
<evidence type="ECO:0000313" key="3">
    <source>
        <dbReference type="Proteomes" id="UP001319060"/>
    </source>
</evidence>
<protein>
    <submittedName>
        <fullName evidence="2">Uncharacterized protein</fullName>
    </submittedName>
</protein>
<evidence type="ECO:0000313" key="2">
    <source>
        <dbReference type="EMBL" id="MBN3547044.1"/>
    </source>
</evidence>
<gene>
    <name evidence="2" type="ORF">JYA64_17180</name>
</gene>
<accession>A0ABS2ZI73</accession>
<feature type="region of interest" description="Disordered" evidence="1">
    <location>
        <begin position="45"/>
        <end position="66"/>
    </location>
</feature>
<dbReference type="EMBL" id="JAFHKS010000044">
    <property type="protein sequence ID" value="MBN3547044.1"/>
    <property type="molecule type" value="Genomic_DNA"/>
</dbReference>
<comment type="caution">
    <text evidence="2">The sequence shown here is derived from an EMBL/GenBank/DDBJ whole genome shotgun (WGS) entry which is preliminary data.</text>
</comment>
<proteinExistence type="predicted"/>